<proteinExistence type="predicted"/>
<evidence type="ECO:0008006" key="3">
    <source>
        <dbReference type="Google" id="ProtNLM"/>
    </source>
</evidence>
<accession>A0A6I2MC42</accession>
<name>A0A6I2MC42_9BACI</name>
<organism evidence="1 2">
    <name type="scientific">Metabacillus idriensis</name>
    <dbReference type="NCBI Taxonomy" id="324768"/>
    <lineage>
        <taxon>Bacteria</taxon>
        <taxon>Bacillati</taxon>
        <taxon>Bacillota</taxon>
        <taxon>Bacilli</taxon>
        <taxon>Bacillales</taxon>
        <taxon>Bacillaceae</taxon>
        <taxon>Metabacillus</taxon>
    </lineage>
</organism>
<protein>
    <recommendedName>
        <fullName evidence="3">Replication-relaxation</fullName>
    </recommendedName>
</protein>
<reference evidence="1 2" key="1">
    <citation type="submission" date="2019-11" db="EMBL/GenBank/DDBJ databases">
        <title>Bacillus idriensis genome.</title>
        <authorList>
            <person name="Konopka E.N."/>
            <person name="Newman J.D."/>
        </authorList>
    </citation>
    <scope>NUCLEOTIDE SEQUENCE [LARGE SCALE GENOMIC DNA]</scope>
    <source>
        <strain evidence="1 2">DSM 19097</strain>
    </source>
</reference>
<dbReference type="Proteomes" id="UP000441585">
    <property type="component" value="Unassembled WGS sequence"/>
</dbReference>
<dbReference type="Pfam" id="PF13814">
    <property type="entry name" value="Replic_Relax"/>
    <property type="match status" value="1"/>
</dbReference>
<comment type="caution">
    <text evidence="1">The sequence shown here is derived from an EMBL/GenBank/DDBJ whole genome shotgun (WGS) entry which is preliminary data.</text>
</comment>
<dbReference type="RefSeq" id="WP_154318818.1">
    <property type="nucleotide sequence ID" value="NZ_CAJGAA010000002.1"/>
</dbReference>
<gene>
    <name evidence="1" type="ORF">GJU41_12865</name>
</gene>
<evidence type="ECO:0000313" key="1">
    <source>
        <dbReference type="EMBL" id="MRX54867.1"/>
    </source>
</evidence>
<keyword evidence="2" id="KW-1185">Reference proteome</keyword>
<dbReference type="InterPro" id="IPR025855">
    <property type="entry name" value="Replic_Relax"/>
</dbReference>
<dbReference type="AlphaFoldDB" id="A0A6I2MC42"/>
<sequence>MNLDREKREEIILLSMKKCDYLTREQLQKIHNLGKVRNAQKVLCSMEGYISSFINEKKKVYYLNKKGRERVGATKIRKKTSTVDHFLMRNDLYIFLGKPSSWKNEIKIKIPQSKISIVADSVFKIEKKHEYFIEVDYKQSMSKNTLKIKRYLQLYEYNPGFMLIWITTTPYRKKKLLSLCENLNVQVYLWDDIK</sequence>
<evidence type="ECO:0000313" key="2">
    <source>
        <dbReference type="Proteomes" id="UP000441585"/>
    </source>
</evidence>
<dbReference type="EMBL" id="WKKF01000002">
    <property type="protein sequence ID" value="MRX54867.1"/>
    <property type="molecule type" value="Genomic_DNA"/>
</dbReference>